<dbReference type="SUPFAM" id="SSF53335">
    <property type="entry name" value="S-adenosyl-L-methionine-dependent methyltransferases"/>
    <property type="match status" value="1"/>
</dbReference>
<keyword evidence="2" id="KW-0489">Methyltransferase</keyword>
<comment type="caution">
    <text evidence="2">The sequence shown here is derived from an EMBL/GenBank/DDBJ whole genome shotgun (WGS) entry which is preliminary data.</text>
</comment>
<feature type="domain" description="Methyltransferase" evidence="1">
    <location>
        <begin position="39"/>
        <end position="153"/>
    </location>
</feature>
<sequence length="189" mass="21521">MVKPVSFADPKKCSEIFDSEHRVEWQNTPHVLNSLALREDTSIADVGAGTGYFASQFARLAPRGKIYALDTEACMVSYMDQRFREEGLSNIETRLCEHTDPCLPESVDIVFLANVYRFIQDRPRFLSNLHQQIDDKVMVVFVDFRGGHARVKPAQALDEVRQAGFHIMNMDSSGCPDHYIMTFRKDACL</sequence>
<keyword evidence="3" id="KW-1185">Reference proteome</keyword>
<dbReference type="EMBL" id="JOJP01000001">
    <property type="protein sequence ID" value="KEI70096.1"/>
    <property type="molecule type" value="Genomic_DNA"/>
</dbReference>
<dbReference type="Proteomes" id="UP000027997">
    <property type="component" value="Unassembled WGS sequence"/>
</dbReference>
<dbReference type="InterPro" id="IPR025714">
    <property type="entry name" value="Methyltranfer_dom"/>
</dbReference>
<dbReference type="eggNOG" id="COG2242">
    <property type="taxonomic scope" value="Bacteria"/>
</dbReference>
<organism evidence="2 3">
    <name type="scientific">Endozoicomonas elysicola</name>
    <dbReference type="NCBI Taxonomy" id="305900"/>
    <lineage>
        <taxon>Bacteria</taxon>
        <taxon>Pseudomonadati</taxon>
        <taxon>Pseudomonadota</taxon>
        <taxon>Gammaproteobacteria</taxon>
        <taxon>Oceanospirillales</taxon>
        <taxon>Endozoicomonadaceae</taxon>
        <taxon>Endozoicomonas</taxon>
    </lineage>
</organism>
<accession>A0A081K7H0</accession>
<evidence type="ECO:0000259" key="1">
    <source>
        <dbReference type="Pfam" id="PF13847"/>
    </source>
</evidence>
<reference evidence="2 3" key="1">
    <citation type="submission" date="2014-06" db="EMBL/GenBank/DDBJ databases">
        <title>Whole Genome Sequences of Three Symbiotic Endozoicomonas Bacteria.</title>
        <authorList>
            <person name="Neave M.J."/>
            <person name="Apprill A."/>
            <person name="Voolstra C.R."/>
        </authorList>
    </citation>
    <scope>NUCLEOTIDE SEQUENCE [LARGE SCALE GENOMIC DNA]</scope>
    <source>
        <strain evidence="2 3">DSM 22380</strain>
    </source>
</reference>
<evidence type="ECO:0000313" key="2">
    <source>
        <dbReference type="EMBL" id="KEI70096.1"/>
    </source>
</evidence>
<name>A0A081K7H0_9GAMM</name>
<dbReference type="RefSeq" id="WP_020584165.1">
    <property type="nucleotide sequence ID" value="NZ_JOJP01000001.1"/>
</dbReference>
<gene>
    <name evidence="2" type="ORF">GV64_04445</name>
</gene>
<dbReference type="GO" id="GO:0008168">
    <property type="term" value="F:methyltransferase activity"/>
    <property type="evidence" value="ECO:0007669"/>
    <property type="project" value="UniProtKB-KW"/>
</dbReference>
<evidence type="ECO:0000313" key="3">
    <source>
        <dbReference type="Proteomes" id="UP000027997"/>
    </source>
</evidence>
<dbReference type="GO" id="GO:0032259">
    <property type="term" value="P:methylation"/>
    <property type="evidence" value="ECO:0007669"/>
    <property type="project" value="UniProtKB-KW"/>
</dbReference>
<protein>
    <submittedName>
        <fullName evidence="2">Methyltransferase type 11</fullName>
    </submittedName>
</protein>
<keyword evidence="2" id="KW-0808">Transferase</keyword>
<dbReference type="Gene3D" id="3.40.50.150">
    <property type="entry name" value="Vaccinia Virus protein VP39"/>
    <property type="match status" value="1"/>
</dbReference>
<dbReference type="InterPro" id="IPR029063">
    <property type="entry name" value="SAM-dependent_MTases_sf"/>
</dbReference>
<dbReference type="Pfam" id="PF13847">
    <property type="entry name" value="Methyltransf_31"/>
    <property type="match status" value="1"/>
</dbReference>
<dbReference type="AlphaFoldDB" id="A0A081K7H0"/>
<dbReference type="STRING" id="305900.GV64_04445"/>
<dbReference type="CDD" id="cd02440">
    <property type="entry name" value="AdoMet_MTases"/>
    <property type="match status" value="1"/>
</dbReference>
<proteinExistence type="predicted"/>
<dbReference type="PANTHER" id="PTHR43861">
    <property type="entry name" value="TRANS-ACONITATE 2-METHYLTRANSFERASE-RELATED"/>
    <property type="match status" value="1"/>
</dbReference>